<dbReference type="GO" id="GO:0015035">
    <property type="term" value="F:protein-disulfide reductase activity"/>
    <property type="evidence" value="ECO:0007669"/>
    <property type="project" value="InterPro"/>
</dbReference>
<name>A0A9Q8ZB57_CURCL</name>
<evidence type="ECO:0000313" key="6">
    <source>
        <dbReference type="Proteomes" id="UP001056012"/>
    </source>
</evidence>
<accession>A0A9Q8ZB57</accession>
<dbReference type="EMBL" id="CP089277">
    <property type="protein sequence ID" value="USP78991.1"/>
    <property type="molecule type" value="Genomic_DNA"/>
</dbReference>
<sequence>MSGKIIAVTSSSHFSQLLSQSTYTIVDFYADWCGPCKAIAPVFQSLAEKETKPGKMQFVKVDVDSQQDVARKYGVSAMPTFLVIKSNSVVETIRGANPSALTAAVRKAASDTSGPGGGSAVFQTKGRTLGSTTEPSRPVGDSPFAGLQRLLVGNGGFTDLVVRFAALYFISLFAFDSYKAAEESPFNVKARR</sequence>
<comment type="similarity">
    <text evidence="1">Belongs to the thioredoxin family.</text>
</comment>
<dbReference type="InterPro" id="IPR036249">
    <property type="entry name" value="Thioredoxin-like_sf"/>
</dbReference>
<evidence type="ECO:0000256" key="3">
    <source>
        <dbReference type="SAM" id="MobiDB-lite"/>
    </source>
</evidence>
<feature type="region of interest" description="Disordered" evidence="3">
    <location>
        <begin position="108"/>
        <end position="141"/>
    </location>
</feature>
<dbReference type="PROSITE" id="PS51352">
    <property type="entry name" value="THIOREDOXIN_2"/>
    <property type="match status" value="1"/>
</dbReference>
<keyword evidence="6" id="KW-1185">Reference proteome</keyword>
<dbReference type="OrthoDB" id="19690at2759"/>
<organism evidence="5 6">
    <name type="scientific">Curvularia clavata</name>
    <dbReference type="NCBI Taxonomy" id="95742"/>
    <lineage>
        <taxon>Eukaryota</taxon>
        <taxon>Fungi</taxon>
        <taxon>Dikarya</taxon>
        <taxon>Ascomycota</taxon>
        <taxon>Pezizomycotina</taxon>
        <taxon>Dothideomycetes</taxon>
        <taxon>Pleosporomycetidae</taxon>
        <taxon>Pleosporales</taxon>
        <taxon>Pleosporineae</taxon>
        <taxon>Pleosporaceae</taxon>
        <taxon>Curvularia</taxon>
    </lineage>
</organism>
<reference evidence="5" key="1">
    <citation type="submission" date="2021-12" db="EMBL/GenBank/DDBJ databases">
        <title>Curvularia clavata genome.</title>
        <authorList>
            <person name="Cao Y."/>
        </authorList>
    </citation>
    <scope>NUCLEOTIDE SEQUENCE</scope>
    <source>
        <strain evidence="5">Yc1106</strain>
    </source>
</reference>
<dbReference type="InterPro" id="IPR017937">
    <property type="entry name" value="Thioredoxin_CS"/>
</dbReference>
<dbReference type="Gene3D" id="3.40.30.10">
    <property type="entry name" value="Glutaredoxin"/>
    <property type="match status" value="1"/>
</dbReference>
<evidence type="ECO:0000259" key="4">
    <source>
        <dbReference type="PROSITE" id="PS51352"/>
    </source>
</evidence>
<dbReference type="PRINTS" id="PR00421">
    <property type="entry name" value="THIOREDOXIN"/>
</dbReference>
<evidence type="ECO:0000256" key="1">
    <source>
        <dbReference type="ARBA" id="ARBA00008987"/>
    </source>
</evidence>
<dbReference type="CDD" id="cd02947">
    <property type="entry name" value="TRX_family"/>
    <property type="match status" value="1"/>
</dbReference>
<evidence type="ECO:0000256" key="2">
    <source>
        <dbReference type="ARBA" id="ARBA00023157"/>
    </source>
</evidence>
<dbReference type="PROSITE" id="PS00194">
    <property type="entry name" value="THIOREDOXIN_1"/>
    <property type="match status" value="1"/>
</dbReference>
<keyword evidence="2" id="KW-1015">Disulfide bond</keyword>
<dbReference type="SUPFAM" id="SSF52833">
    <property type="entry name" value="Thioredoxin-like"/>
    <property type="match status" value="1"/>
</dbReference>
<protein>
    <recommendedName>
        <fullName evidence="4">Thioredoxin domain-containing protein</fullName>
    </recommendedName>
</protein>
<dbReference type="InterPro" id="IPR005746">
    <property type="entry name" value="Thioredoxin"/>
</dbReference>
<dbReference type="Pfam" id="PF00085">
    <property type="entry name" value="Thioredoxin"/>
    <property type="match status" value="1"/>
</dbReference>
<dbReference type="InterPro" id="IPR013766">
    <property type="entry name" value="Thioredoxin_domain"/>
</dbReference>
<evidence type="ECO:0000313" key="5">
    <source>
        <dbReference type="EMBL" id="USP78991.1"/>
    </source>
</evidence>
<dbReference type="NCBIfam" id="TIGR01068">
    <property type="entry name" value="thioredoxin"/>
    <property type="match status" value="1"/>
</dbReference>
<dbReference type="PANTHER" id="PTHR46115">
    <property type="entry name" value="THIOREDOXIN-LIKE PROTEIN 1"/>
    <property type="match status" value="1"/>
</dbReference>
<dbReference type="AlphaFoldDB" id="A0A9Q8ZB57"/>
<dbReference type="VEuPathDB" id="FungiDB:yc1106_06265"/>
<feature type="compositionally biased region" description="Polar residues" evidence="3">
    <location>
        <begin position="121"/>
        <end position="135"/>
    </location>
</feature>
<feature type="domain" description="Thioredoxin" evidence="4">
    <location>
        <begin position="1"/>
        <end position="110"/>
    </location>
</feature>
<proteinExistence type="inferred from homology"/>
<dbReference type="Proteomes" id="UP001056012">
    <property type="component" value="Chromosome 4"/>
</dbReference>
<gene>
    <name evidence="5" type="ORF">yc1106_06265</name>
</gene>